<proteinExistence type="predicted"/>
<dbReference type="PANTHER" id="PTHR48221">
    <property type="entry name" value="ACYL-COA SYNTHETASE FAMILY PROTEIN"/>
    <property type="match status" value="1"/>
</dbReference>
<dbReference type="AlphaFoldDB" id="A0A7J0DWH0"/>
<dbReference type="OrthoDB" id="1734096at2759"/>
<gene>
    <name evidence="1" type="ORF">Acr_00g0084810</name>
</gene>
<name>A0A7J0DWH0_9ERIC</name>
<sequence>MSRLPEITDLFVRLATNFENLDLTATNEDQEATDLSISHLNQSLNLEDSSRVRVLDTALSLMCFRTPQVFDSVIEYLVKTIVAVLSSLHVKHFGDIYSAFKLVLACEDSVPQPPGQTLGIVLLLSS</sequence>
<accession>A0A7J0DWH0</accession>
<keyword evidence="2" id="KW-1185">Reference proteome</keyword>
<comment type="caution">
    <text evidence="1">The sequence shown here is derived from an EMBL/GenBank/DDBJ whole genome shotgun (WGS) entry which is preliminary data.</text>
</comment>
<organism evidence="1 2">
    <name type="scientific">Actinidia rufa</name>
    <dbReference type="NCBI Taxonomy" id="165716"/>
    <lineage>
        <taxon>Eukaryota</taxon>
        <taxon>Viridiplantae</taxon>
        <taxon>Streptophyta</taxon>
        <taxon>Embryophyta</taxon>
        <taxon>Tracheophyta</taxon>
        <taxon>Spermatophyta</taxon>
        <taxon>Magnoliopsida</taxon>
        <taxon>eudicotyledons</taxon>
        <taxon>Gunneridae</taxon>
        <taxon>Pentapetalae</taxon>
        <taxon>asterids</taxon>
        <taxon>Ericales</taxon>
        <taxon>Actinidiaceae</taxon>
        <taxon>Actinidia</taxon>
    </lineage>
</organism>
<dbReference type="Proteomes" id="UP000585474">
    <property type="component" value="Unassembled WGS sequence"/>
</dbReference>
<dbReference type="PANTHER" id="PTHR48221:SF2">
    <property type="entry name" value="ACYL-COA SYNTHETASE FAMILY PROTEIN"/>
    <property type="match status" value="1"/>
</dbReference>
<dbReference type="EMBL" id="BJWL01000418">
    <property type="protein sequence ID" value="GFS43376.1"/>
    <property type="molecule type" value="Genomic_DNA"/>
</dbReference>
<evidence type="ECO:0000313" key="1">
    <source>
        <dbReference type="EMBL" id="GFS43376.1"/>
    </source>
</evidence>
<reference evidence="2" key="1">
    <citation type="submission" date="2019-07" db="EMBL/GenBank/DDBJ databases">
        <title>De Novo Assembly of kiwifruit Actinidia rufa.</title>
        <authorList>
            <person name="Sugita-Konishi S."/>
            <person name="Sato K."/>
            <person name="Mori E."/>
            <person name="Abe Y."/>
            <person name="Kisaki G."/>
            <person name="Hamano K."/>
            <person name="Suezawa K."/>
            <person name="Otani M."/>
            <person name="Fukuda T."/>
            <person name="Manabe T."/>
            <person name="Gomi K."/>
            <person name="Tabuchi M."/>
            <person name="Akimitsu K."/>
            <person name="Kataoka I."/>
        </authorList>
    </citation>
    <scope>NUCLEOTIDE SEQUENCE [LARGE SCALE GENOMIC DNA]</scope>
    <source>
        <strain evidence="2">cv. Fuchu</strain>
    </source>
</reference>
<protein>
    <submittedName>
        <fullName evidence="1">Uncharacterized protein</fullName>
    </submittedName>
</protein>
<evidence type="ECO:0000313" key="2">
    <source>
        <dbReference type="Proteomes" id="UP000585474"/>
    </source>
</evidence>